<dbReference type="GO" id="GO:0034454">
    <property type="term" value="P:microtubule anchoring at centrosome"/>
    <property type="evidence" value="ECO:0007669"/>
    <property type="project" value="TreeGrafter"/>
</dbReference>
<keyword evidence="2" id="KW-0963">Cytoplasm</keyword>
<proteinExistence type="predicted"/>
<dbReference type="PANTHER" id="PTHR18905:SF11">
    <property type="entry name" value="NINEIN"/>
    <property type="match status" value="1"/>
</dbReference>
<name>A0AAY4A094_9TELE</name>
<comment type="subcellular location">
    <subcellularLocation>
        <location evidence="1">Cytoplasm</location>
        <location evidence="1">Cytoskeleton</location>
        <location evidence="1">Microtubule organizing center</location>
        <location evidence="1">Centrosome</location>
    </subcellularLocation>
</comment>
<feature type="coiled-coil region" evidence="5">
    <location>
        <begin position="629"/>
        <end position="743"/>
    </location>
</feature>
<keyword evidence="5" id="KW-0175">Coiled coil</keyword>
<keyword evidence="3" id="KW-0597">Phosphoprotein</keyword>
<dbReference type="SUPFAM" id="SSF47473">
    <property type="entry name" value="EF-hand"/>
    <property type="match status" value="1"/>
</dbReference>
<evidence type="ECO:0000256" key="6">
    <source>
        <dbReference type="SAM" id="MobiDB-lite"/>
    </source>
</evidence>
<keyword evidence="9" id="KW-1185">Reference proteome</keyword>
<dbReference type="InterPro" id="IPR011992">
    <property type="entry name" value="EF-hand-dom_pair"/>
</dbReference>
<dbReference type="GO" id="GO:0005509">
    <property type="term" value="F:calcium ion binding"/>
    <property type="evidence" value="ECO:0007669"/>
    <property type="project" value="InterPro"/>
</dbReference>
<feature type="coiled-coil region" evidence="5">
    <location>
        <begin position="1510"/>
        <end position="1537"/>
    </location>
</feature>
<dbReference type="InterPro" id="IPR002048">
    <property type="entry name" value="EF_hand_dom"/>
</dbReference>
<feature type="domain" description="EF-hand" evidence="7">
    <location>
        <begin position="8"/>
        <end position="43"/>
    </location>
</feature>
<dbReference type="Proteomes" id="UP000694580">
    <property type="component" value="Chromosome 1"/>
</dbReference>
<dbReference type="GO" id="GO:0005813">
    <property type="term" value="C:centrosome"/>
    <property type="evidence" value="ECO:0007669"/>
    <property type="project" value="UniProtKB-SubCell"/>
</dbReference>
<evidence type="ECO:0000313" key="8">
    <source>
        <dbReference type="Ensembl" id="ENSDCDP00010000536.1"/>
    </source>
</evidence>
<dbReference type="Ensembl" id="ENSDCDT00010000558.1">
    <property type="protein sequence ID" value="ENSDCDP00010000536.1"/>
    <property type="gene ID" value="ENSDCDG00010000291.1"/>
</dbReference>
<reference evidence="8" key="3">
    <citation type="submission" date="2025-09" db="UniProtKB">
        <authorList>
            <consortium name="Ensembl"/>
        </authorList>
    </citation>
    <scope>IDENTIFICATION</scope>
</reference>
<evidence type="ECO:0000256" key="4">
    <source>
        <dbReference type="ARBA" id="ARBA00023212"/>
    </source>
</evidence>
<evidence type="ECO:0000259" key="7">
    <source>
        <dbReference type="PROSITE" id="PS50222"/>
    </source>
</evidence>
<evidence type="ECO:0000256" key="1">
    <source>
        <dbReference type="ARBA" id="ARBA00004300"/>
    </source>
</evidence>
<evidence type="ECO:0000256" key="3">
    <source>
        <dbReference type="ARBA" id="ARBA00022553"/>
    </source>
</evidence>
<feature type="coiled-coil region" evidence="5">
    <location>
        <begin position="1348"/>
        <end position="1431"/>
    </location>
</feature>
<dbReference type="Gene3D" id="1.10.238.10">
    <property type="entry name" value="EF-hand"/>
    <property type="match status" value="1"/>
</dbReference>
<evidence type="ECO:0000313" key="9">
    <source>
        <dbReference type="Proteomes" id="UP000694580"/>
    </source>
</evidence>
<accession>A0AAY4A094</accession>
<evidence type="ECO:0000256" key="5">
    <source>
        <dbReference type="SAM" id="Coils"/>
    </source>
</evidence>
<sequence length="1549" mass="179153">MDETQQDLYEERLKEVFRSFDASGVGSLSPEELVELCQALQLQEAAPTLLHGLLQEQDSLTGRVDFEQFKNALILVLSSSSSSSSTSEPQENQETSFVKGGKRYGRRSTPEFIESVTDFTATIAEKEGERWNSHDSSTEEYEAEGQLHLWNPDEPGTPRGTRMPLRERVEERLHAACTDLALPWDAPVTKQQLLLLCQHADMEVTEEQWQWVDEQGEMSVSEFTVLFSRSQPPTPSSSTPYRQLKRHHSTQPFDESGRRISVVTSTLGLRLFSALDDGTGHTPAEYLLDAWIDEGIDNSPEILQALDFSLEGKVNLSELTLALENELLMTKNGIHQAALASFKAEIRHLLERVDRELREKDKIRSDLEKAEKLKSQLASEVDEHHSAIERLNDINLRKLKQDHKERFSALRLELTQEMDRLQQQANQQREELEAEVKKAREDETFLRERLALTAKENGRLEAELLDSTEKLVEAENQASKLQESLDNVLKEKFGDLDPDSSEFFLQEDRLCRLRRNYEEQCRVRLQDRIDELQAELEEYRVVGRMAPPPSVPSLSEELNSKSPGIESDQGLGSEEGQPFNMSLEAEMLLEQAKEHHLKDIETVQSQVGPPSFVKSAHRFEQNFAIIQELHESQGQAADLEEQLKALKVQHAEMEEMERQHAEKINRLQQKQDESVQSRLEEQRERLQTMIESEKRLREEWKQDRRHMEQSHEEVLHTRLEKVKVQFEEQRLELERRLNEQRELECLFSQRIKEVEDRFSSDQDSISERFQADIQSVEQHYQSKLQSISDHHNMEKAKWESEVEAASQEANEQCLFLQERLEEEKALVQELSKEREWLESAHKEEINSLKAKNQELQNELESFTNAAQTKEIELIRQLNELHDRLQENLDAKDELVTKSEKAAKEMSMLLQQAANDFEQERAELKASLSDLNERQNALLSLADQQMEEKRGLLEERERLSAKAQEMEQLLHQAVEDFKNERLEMQFSIAELEEKCQKLTEQWHPEQNIREIKEIKPKDIAEMCLDITNTGTEVMFADDVDVSEAFRVNGPSKEEVLESETNQVQIRKKEVEQKCHVQADIQEVLALQACVDQLQGWTQLLTELQPQYDTAILNNQAMKHQVSTLQQHNRELDYNNENIVTAKQARVENCKLKSEIFTMVEQAKALEVKEFELTDLQIRYEECICENVRLNECNERLEKRVLSLESKMHIIQEFHDQHATLLDEIGRMRQENAKLIAVVHEMEGQDDEVLSAMQQEDGHATGTADAETFLDLNLQLEAKIQAVSDLEDCCTEFERQNAKLRGEASPERGTGPKCGEGRIFTNCDLYCFFFFCFFFYSVLFCSCLKQVAKLGATESQVTQLRQERQAAERQTQGLRSQLSKAQEKFHTLDGTLQVVNLQNSRLKSDLRVAQQEKDALKQEVMSMHQKLQNANDKVSLQASGFPSVQRQLLSAELSRLLEQDHQLLAQENSRLLCELQHAKGELLHTREKACQLELSLVTLKQRQQQQGQTGLLKTLEQDKTSLKRELESLRSELHSVQKKVNTHFHILYLER</sequence>
<dbReference type="PANTHER" id="PTHR18905">
    <property type="entry name" value="NINEIN"/>
    <property type="match status" value="1"/>
</dbReference>
<feature type="coiled-coil region" evidence="5">
    <location>
        <begin position="339"/>
        <end position="491"/>
    </location>
</feature>
<feature type="region of interest" description="Disordered" evidence="6">
    <location>
        <begin position="546"/>
        <end position="575"/>
    </location>
</feature>
<reference evidence="8 9" key="1">
    <citation type="submission" date="2020-06" db="EMBL/GenBank/DDBJ databases">
        <authorList>
            <consortium name="Wellcome Sanger Institute Data Sharing"/>
        </authorList>
    </citation>
    <scope>NUCLEOTIDE SEQUENCE [LARGE SCALE GENOMIC DNA]</scope>
</reference>
<protein>
    <recommendedName>
        <fullName evidence="7">EF-hand domain-containing protein</fullName>
    </recommendedName>
</protein>
<reference evidence="8" key="2">
    <citation type="submission" date="2025-08" db="UniProtKB">
        <authorList>
            <consortium name="Ensembl"/>
        </authorList>
    </citation>
    <scope>IDENTIFICATION</scope>
</reference>
<evidence type="ECO:0000256" key="2">
    <source>
        <dbReference type="ARBA" id="ARBA00022490"/>
    </source>
</evidence>
<dbReference type="GeneTree" id="ENSGT00660000095541"/>
<keyword evidence="4" id="KW-0206">Cytoskeleton</keyword>
<feature type="coiled-coil region" evidence="5">
    <location>
        <begin position="806"/>
        <end position="1000"/>
    </location>
</feature>
<organism evidence="8 9">
    <name type="scientific">Denticeps clupeoides</name>
    <name type="common">denticle herring</name>
    <dbReference type="NCBI Taxonomy" id="299321"/>
    <lineage>
        <taxon>Eukaryota</taxon>
        <taxon>Metazoa</taxon>
        <taxon>Chordata</taxon>
        <taxon>Craniata</taxon>
        <taxon>Vertebrata</taxon>
        <taxon>Euteleostomi</taxon>
        <taxon>Actinopterygii</taxon>
        <taxon>Neopterygii</taxon>
        <taxon>Teleostei</taxon>
        <taxon>Clupei</taxon>
        <taxon>Clupeiformes</taxon>
        <taxon>Denticipitoidei</taxon>
        <taxon>Denticipitidae</taxon>
        <taxon>Denticeps</taxon>
    </lineage>
</organism>
<dbReference type="PROSITE" id="PS50222">
    <property type="entry name" value="EF_HAND_2"/>
    <property type="match status" value="1"/>
</dbReference>
<feature type="region of interest" description="Disordered" evidence="6">
    <location>
        <begin position="229"/>
        <end position="255"/>
    </location>
</feature>
<gene>
    <name evidence="8" type="primary">NIN</name>
</gene>
<feature type="region of interest" description="Disordered" evidence="6">
    <location>
        <begin position="80"/>
        <end position="103"/>
    </location>
</feature>
<feature type="compositionally biased region" description="Low complexity" evidence="6">
    <location>
        <begin position="229"/>
        <end position="242"/>
    </location>
</feature>